<keyword evidence="5" id="KW-0378">Hydrolase</keyword>
<dbReference type="InterPro" id="IPR051813">
    <property type="entry name" value="HepT_RNase_toxin"/>
</dbReference>
<dbReference type="AlphaFoldDB" id="L0NGJ5"/>
<dbReference type="EMBL" id="FO082820">
    <property type="protein sequence ID" value="CCF20208.1"/>
    <property type="molecule type" value="Genomic_DNA"/>
</dbReference>
<keyword evidence="3" id="KW-0540">Nuclease</keyword>
<evidence type="ECO:0000256" key="5">
    <source>
        <dbReference type="ARBA" id="ARBA00022801"/>
    </source>
</evidence>
<organism evidence="6 7">
    <name type="scientific">Pseudorhizobium banfieldiae</name>
    <dbReference type="NCBI Taxonomy" id="1125847"/>
    <lineage>
        <taxon>Bacteria</taxon>
        <taxon>Pseudomonadati</taxon>
        <taxon>Pseudomonadota</taxon>
        <taxon>Alphaproteobacteria</taxon>
        <taxon>Hyphomicrobiales</taxon>
        <taxon>Rhizobiaceae</taxon>
        <taxon>Rhizobium/Agrobacterium group</taxon>
        <taxon>Pseudorhizobium</taxon>
    </lineage>
</organism>
<evidence type="ECO:0000313" key="6">
    <source>
        <dbReference type="EMBL" id="CCF20208.1"/>
    </source>
</evidence>
<dbReference type="Gene3D" id="1.20.120.330">
    <property type="entry name" value="Nucleotidyltransferases domain 2"/>
    <property type="match status" value="1"/>
</dbReference>
<evidence type="ECO:0000256" key="4">
    <source>
        <dbReference type="ARBA" id="ARBA00022741"/>
    </source>
</evidence>
<dbReference type="KEGG" id="rht:NT26_2484"/>
<gene>
    <name evidence="6" type="ORF">NT26_2484</name>
</gene>
<evidence type="ECO:0008006" key="8">
    <source>
        <dbReference type="Google" id="ProtNLM"/>
    </source>
</evidence>
<dbReference type="GO" id="GO:0016787">
    <property type="term" value="F:hydrolase activity"/>
    <property type="evidence" value="ECO:0007669"/>
    <property type="project" value="UniProtKB-KW"/>
</dbReference>
<keyword evidence="4" id="KW-0547">Nucleotide-binding</keyword>
<evidence type="ECO:0000313" key="7">
    <source>
        <dbReference type="Proteomes" id="UP000010792"/>
    </source>
</evidence>
<name>L0NGJ5_9HYPH</name>
<sequence>MSDERLHVYIGRMLSAAEKVISYTREMQREAFLADQRTQDAVIANIMAIGECAIKVLERYPQFIAEHPQIAWIDIRNMRNRIAHQYFQLDVDTIWQTANQVMPEFIEQLESLRHWRPQGE</sequence>
<dbReference type="InterPro" id="IPR008201">
    <property type="entry name" value="HepT-like"/>
</dbReference>
<dbReference type="GO" id="GO:0110001">
    <property type="term" value="C:toxin-antitoxin complex"/>
    <property type="evidence" value="ECO:0007669"/>
    <property type="project" value="InterPro"/>
</dbReference>
<evidence type="ECO:0000256" key="2">
    <source>
        <dbReference type="ARBA" id="ARBA00022649"/>
    </source>
</evidence>
<keyword evidence="2" id="KW-1277">Toxin-antitoxin system</keyword>
<keyword evidence="1" id="KW-0597">Phosphoprotein</keyword>
<dbReference type="PANTHER" id="PTHR34139:SF1">
    <property type="entry name" value="RNASE MJ1380-RELATED"/>
    <property type="match status" value="1"/>
</dbReference>
<protein>
    <recommendedName>
        <fullName evidence="8">DUF86 domain-containing protein</fullName>
    </recommendedName>
</protein>
<reference evidence="6 7" key="1">
    <citation type="journal article" date="2013" name="Genome Biol. Evol.">
        <title>Life in an arsenic-containing gold mine: genome and physiology of the autotrophic arsenite-oxidizing bacterium rhizobium sp. NT-26.</title>
        <authorList>
            <person name="Andres J."/>
            <person name="Arsene-Ploetze F."/>
            <person name="Barbe V."/>
            <person name="Brochier-Armanet C."/>
            <person name="Cleiss-Arnold J."/>
            <person name="Coppee J.Y."/>
            <person name="Dillies M.A."/>
            <person name="Geist"/>
            <person name="L"/>
            <person name="Joublin A."/>
            <person name="Koechler S."/>
            <person name="Lassalle F."/>
            <person name="Marchal M."/>
            <person name="Medigue C."/>
            <person name="Muller D."/>
            <person name="Nesme X."/>
            <person name="Plewniak F."/>
            <person name="Proux C."/>
            <person name="Ramirez-Bahena M.H."/>
            <person name="Schenowitz C."/>
            <person name="Sismeiro O."/>
            <person name="Vallenet D."/>
            <person name="Santini J.M."/>
            <person name="Bertin P.N."/>
        </authorList>
    </citation>
    <scope>NUCLEOTIDE SEQUENCE [LARGE SCALE GENOMIC DNA]</scope>
    <source>
        <strain evidence="6 7">NT-26</strain>
    </source>
</reference>
<dbReference type="OrthoDB" id="4829434at2"/>
<dbReference type="Proteomes" id="UP000010792">
    <property type="component" value="Chromosome"/>
</dbReference>
<evidence type="ECO:0000256" key="3">
    <source>
        <dbReference type="ARBA" id="ARBA00022722"/>
    </source>
</evidence>
<dbReference type="PANTHER" id="PTHR34139">
    <property type="entry name" value="UPF0331 PROTEIN MJ0127"/>
    <property type="match status" value="1"/>
</dbReference>
<dbReference type="GO" id="GO:0004540">
    <property type="term" value="F:RNA nuclease activity"/>
    <property type="evidence" value="ECO:0007669"/>
    <property type="project" value="InterPro"/>
</dbReference>
<proteinExistence type="predicted"/>
<dbReference type="STRING" id="1125847.NT26_2484"/>
<accession>L0NGJ5</accession>
<dbReference type="GO" id="GO:0000166">
    <property type="term" value="F:nucleotide binding"/>
    <property type="evidence" value="ECO:0007669"/>
    <property type="project" value="UniProtKB-KW"/>
</dbReference>
<keyword evidence="7" id="KW-1185">Reference proteome</keyword>
<dbReference type="Pfam" id="PF01934">
    <property type="entry name" value="HepT-like"/>
    <property type="match status" value="1"/>
</dbReference>
<evidence type="ECO:0000256" key="1">
    <source>
        <dbReference type="ARBA" id="ARBA00022553"/>
    </source>
</evidence>
<dbReference type="SUPFAM" id="SSF81593">
    <property type="entry name" value="Nucleotidyltransferase substrate binding subunit/domain"/>
    <property type="match status" value="1"/>
</dbReference>
<dbReference type="RefSeq" id="WP_052639018.1">
    <property type="nucleotide sequence ID" value="NZ_FO082820.1"/>
</dbReference>